<feature type="non-terminal residue" evidence="9">
    <location>
        <position position="317"/>
    </location>
</feature>
<proteinExistence type="inferred from homology"/>
<feature type="transmembrane region" description="Helical" evidence="8">
    <location>
        <begin position="181"/>
        <end position="203"/>
    </location>
</feature>
<name>A0A8K0FWK1_IGNLU</name>
<dbReference type="GO" id="GO:0030425">
    <property type="term" value="C:dendrite"/>
    <property type="evidence" value="ECO:0007669"/>
    <property type="project" value="TreeGrafter"/>
</dbReference>
<dbReference type="Pfam" id="PF08395">
    <property type="entry name" value="7tm_7"/>
    <property type="match status" value="1"/>
</dbReference>
<sequence>ADSILSPTDSKRARKLSILTLTIILIATTLVLVADMFLHFRIDGARTTKEFIVKSYIGFYITEYLMLMTQYQLWHLGYCVLRRLKRLNQHLQMEITDGTSDVKNKTGNINSTYAYVGGNIDTKNIGYALDSFKAGNGTLRTVSSSQKEKKEARILSDDERILKLMRAYLRLCDAVEIQNQLLGFVGAVLITGILLQLILSTYGLFVELAGSRRDVLYALMMTVWCAVHLIRLFMIVEPSHACTVESQNTKDLVCKLLCSSISEQTKVQLDAFAMALFHRKIEFFASGLAAVDRSLVTSVIGAITTYLVILLQFVKPE</sequence>
<comment type="caution">
    <text evidence="8">Lacks conserved residue(s) required for the propagation of feature annotation.</text>
</comment>
<dbReference type="AlphaFoldDB" id="A0A8K0FWK1"/>
<keyword evidence="4 8" id="KW-1133">Transmembrane helix</keyword>
<comment type="caution">
    <text evidence="9">The sequence shown here is derived from an EMBL/GenBank/DDBJ whole genome shotgun (WGS) entry which is preliminary data.</text>
</comment>
<dbReference type="GO" id="GO:0007165">
    <property type="term" value="P:signal transduction"/>
    <property type="evidence" value="ECO:0007669"/>
    <property type="project" value="UniProtKB-KW"/>
</dbReference>
<protein>
    <recommendedName>
        <fullName evidence="8">Gustatory receptor</fullName>
    </recommendedName>
</protein>
<keyword evidence="5 8" id="KW-0472">Membrane</keyword>
<keyword evidence="2 8" id="KW-1003">Cell membrane</keyword>
<evidence type="ECO:0000313" key="10">
    <source>
        <dbReference type="Proteomes" id="UP000801492"/>
    </source>
</evidence>
<evidence type="ECO:0000256" key="7">
    <source>
        <dbReference type="ARBA" id="ARBA00023224"/>
    </source>
</evidence>
<comment type="similarity">
    <text evidence="8">Belongs to the insect chemoreceptor superfamily. Gustatory receptor (GR) family.</text>
</comment>
<evidence type="ECO:0000256" key="3">
    <source>
        <dbReference type="ARBA" id="ARBA00022692"/>
    </source>
</evidence>
<feature type="transmembrane region" description="Helical" evidence="8">
    <location>
        <begin position="16"/>
        <end position="37"/>
    </location>
</feature>
<dbReference type="GO" id="GO:0050909">
    <property type="term" value="P:sensory perception of taste"/>
    <property type="evidence" value="ECO:0007669"/>
    <property type="project" value="InterPro"/>
</dbReference>
<evidence type="ECO:0000256" key="2">
    <source>
        <dbReference type="ARBA" id="ARBA00022475"/>
    </source>
</evidence>
<dbReference type="PANTHER" id="PTHR21143:SF123">
    <property type="entry name" value="GUSTATORY RECEPTOR FOR SUGAR TASTE 43A-RELATED"/>
    <property type="match status" value="1"/>
</dbReference>
<evidence type="ECO:0000256" key="8">
    <source>
        <dbReference type="RuleBase" id="RU363108"/>
    </source>
</evidence>
<dbReference type="Proteomes" id="UP000801492">
    <property type="component" value="Unassembled WGS sequence"/>
</dbReference>
<evidence type="ECO:0000313" key="9">
    <source>
        <dbReference type="EMBL" id="KAF2881685.1"/>
    </source>
</evidence>
<dbReference type="PANTHER" id="PTHR21143">
    <property type="entry name" value="INVERTEBRATE GUSTATORY RECEPTOR"/>
    <property type="match status" value="1"/>
</dbReference>
<feature type="transmembrane region" description="Helical" evidence="8">
    <location>
        <begin position="295"/>
        <end position="314"/>
    </location>
</feature>
<evidence type="ECO:0000256" key="6">
    <source>
        <dbReference type="ARBA" id="ARBA00023170"/>
    </source>
</evidence>
<keyword evidence="7 8" id="KW-0807">Transducer</keyword>
<evidence type="ECO:0000256" key="1">
    <source>
        <dbReference type="ARBA" id="ARBA00004651"/>
    </source>
</evidence>
<feature type="transmembrane region" description="Helical" evidence="8">
    <location>
        <begin position="215"/>
        <end position="234"/>
    </location>
</feature>
<evidence type="ECO:0000256" key="5">
    <source>
        <dbReference type="ARBA" id="ARBA00023136"/>
    </source>
</evidence>
<gene>
    <name evidence="9" type="ORF">ILUMI_24490</name>
</gene>
<dbReference type="GO" id="GO:0030424">
    <property type="term" value="C:axon"/>
    <property type="evidence" value="ECO:0007669"/>
    <property type="project" value="TreeGrafter"/>
</dbReference>
<comment type="subcellular location">
    <subcellularLocation>
        <location evidence="1 8">Cell membrane</location>
        <topology evidence="1 8">Multi-pass membrane protein</topology>
    </subcellularLocation>
</comment>
<dbReference type="GO" id="GO:0043025">
    <property type="term" value="C:neuronal cell body"/>
    <property type="evidence" value="ECO:0007669"/>
    <property type="project" value="TreeGrafter"/>
</dbReference>
<dbReference type="GO" id="GO:0007635">
    <property type="term" value="P:chemosensory behavior"/>
    <property type="evidence" value="ECO:0007669"/>
    <property type="project" value="TreeGrafter"/>
</dbReference>
<keyword evidence="3 8" id="KW-0812">Transmembrane</keyword>
<keyword evidence="10" id="KW-1185">Reference proteome</keyword>
<evidence type="ECO:0000256" key="4">
    <source>
        <dbReference type="ARBA" id="ARBA00022989"/>
    </source>
</evidence>
<comment type="function">
    <text evidence="8">Gustatory receptor which mediates acceptance or avoidance behavior, depending on its substrates.</text>
</comment>
<keyword evidence="6 8" id="KW-0675">Receptor</keyword>
<dbReference type="GO" id="GO:0005886">
    <property type="term" value="C:plasma membrane"/>
    <property type="evidence" value="ECO:0007669"/>
    <property type="project" value="UniProtKB-SubCell"/>
</dbReference>
<accession>A0A8K0FWK1</accession>
<feature type="transmembrane region" description="Helical" evidence="8">
    <location>
        <begin position="57"/>
        <end position="81"/>
    </location>
</feature>
<dbReference type="InterPro" id="IPR013604">
    <property type="entry name" value="7TM_chemorcpt"/>
</dbReference>
<dbReference type="OrthoDB" id="8176814at2759"/>
<dbReference type="GO" id="GO:0008049">
    <property type="term" value="P:male courtship behavior"/>
    <property type="evidence" value="ECO:0007669"/>
    <property type="project" value="TreeGrafter"/>
</dbReference>
<reference evidence="9" key="1">
    <citation type="submission" date="2019-08" db="EMBL/GenBank/DDBJ databases">
        <title>The genome of the North American firefly Photinus pyralis.</title>
        <authorList>
            <consortium name="Photinus pyralis genome working group"/>
            <person name="Fallon T.R."/>
            <person name="Sander Lower S.E."/>
            <person name="Weng J.-K."/>
        </authorList>
    </citation>
    <scope>NUCLEOTIDE SEQUENCE</scope>
    <source>
        <strain evidence="9">TRF0915ILg1</strain>
        <tissue evidence="9">Whole body</tissue>
    </source>
</reference>
<organism evidence="9 10">
    <name type="scientific">Ignelater luminosus</name>
    <name type="common">Cucubano</name>
    <name type="synonym">Pyrophorus luminosus</name>
    <dbReference type="NCBI Taxonomy" id="2038154"/>
    <lineage>
        <taxon>Eukaryota</taxon>
        <taxon>Metazoa</taxon>
        <taxon>Ecdysozoa</taxon>
        <taxon>Arthropoda</taxon>
        <taxon>Hexapoda</taxon>
        <taxon>Insecta</taxon>
        <taxon>Pterygota</taxon>
        <taxon>Neoptera</taxon>
        <taxon>Endopterygota</taxon>
        <taxon>Coleoptera</taxon>
        <taxon>Polyphaga</taxon>
        <taxon>Elateriformia</taxon>
        <taxon>Elateroidea</taxon>
        <taxon>Elateridae</taxon>
        <taxon>Agrypninae</taxon>
        <taxon>Pyrophorini</taxon>
        <taxon>Ignelater</taxon>
    </lineage>
</organism>
<dbReference type="EMBL" id="VTPC01090710">
    <property type="protein sequence ID" value="KAF2881685.1"/>
    <property type="molecule type" value="Genomic_DNA"/>
</dbReference>